<proteinExistence type="predicted"/>
<dbReference type="AlphaFoldDB" id="A0AAW9S5C0"/>
<dbReference type="Proteomes" id="UP001403385">
    <property type="component" value="Unassembled WGS sequence"/>
</dbReference>
<feature type="domain" description="N-acetyltransferase" evidence="1">
    <location>
        <begin position="9"/>
        <end position="170"/>
    </location>
</feature>
<dbReference type="EMBL" id="JBDKWZ010000003">
    <property type="protein sequence ID" value="MEN7547618.1"/>
    <property type="molecule type" value="Genomic_DNA"/>
</dbReference>
<feature type="domain" description="N-acetyltransferase" evidence="1">
    <location>
        <begin position="181"/>
        <end position="312"/>
    </location>
</feature>
<dbReference type="InterPro" id="IPR016181">
    <property type="entry name" value="Acyl_CoA_acyltransferase"/>
</dbReference>
<reference evidence="2 3" key="1">
    <citation type="submission" date="2024-04" db="EMBL/GenBank/DDBJ databases">
        <title>Novel genus in family Flammeovirgaceae.</title>
        <authorList>
            <person name="Nguyen T.H."/>
            <person name="Vuong T.Q."/>
            <person name="Le H."/>
            <person name="Kim S.-G."/>
        </authorList>
    </citation>
    <scope>NUCLEOTIDE SEQUENCE [LARGE SCALE GENOMIC DNA]</scope>
    <source>
        <strain evidence="2 3">JCM 23209</strain>
    </source>
</reference>
<protein>
    <submittedName>
        <fullName evidence="2">GNAT family N-acetyltransferase</fullName>
    </submittedName>
</protein>
<dbReference type="CDD" id="cd04301">
    <property type="entry name" value="NAT_SF"/>
    <property type="match status" value="1"/>
</dbReference>
<accession>A0AAW9S5C0</accession>
<dbReference type="Pfam" id="PF00583">
    <property type="entry name" value="Acetyltransf_1"/>
    <property type="match status" value="1"/>
</dbReference>
<comment type="caution">
    <text evidence="2">The sequence shown here is derived from an EMBL/GenBank/DDBJ whole genome shotgun (WGS) entry which is preliminary data.</text>
</comment>
<dbReference type="InterPro" id="IPR000182">
    <property type="entry name" value="GNAT_dom"/>
</dbReference>
<keyword evidence="3" id="KW-1185">Reference proteome</keyword>
<evidence type="ECO:0000259" key="1">
    <source>
        <dbReference type="PROSITE" id="PS51186"/>
    </source>
</evidence>
<gene>
    <name evidence="2" type="ORF">AAG747_06855</name>
</gene>
<dbReference type="GO" id="GO:0016747">
    <property type="term" value="F:acyltransferase activity, transferring groups other than amino-acyl groups"/>
    <property type="evidence" value="ECO:0007669"/>
    <property type="project" value="InterPro"/>
</dbReference>
<dbReference type="Gene3D" id="3.40.630.30">
    <property type="match status" value="2"/>
</dbReference>
<dbReference type="RefSeq" id="WP_346820405.1">
    <property type="nucleotide sequence ID" value="NZ_JBDKWZ010000003.1"/>
</dbReference>
<dbReference type="PANTHER" id="PTHR43233">
    <property type="entry name" value="FAMILY N-ACETYLTRANSFERASE, PUTATIVE (AFU_ORTHOLOGUE AFUA_6G03350)-RELATED"/>
    <property type="match status" value="1"/>
</dbReference>
<dbReference type="InterPro" id="IPR053144">
    <property type="entry name" value="Acetyltransferase_Butenolide"/>
</dbReference>
<evidence type="ECO:0000313" key="3">
    <source>
        <dbReference type="Proteomes" id="UP001403385"/>
    </source>
</evidence>
<sequence>MNIQTNVEHVITPSQEIDLKEIMQLYQAAITYQKEKGAVHWPEFEENSVLQEIREGKHYKIENLGSIICIFSIVYDEPVIWGDTEGAEAVYLHRMAAHPEYRGNSLFRKIKEWMIAHAQAGSRPFARLDTWAGSASLINYYQQSGFTKVDERIVPPSPSLQAHYWNQRIALFELSVEQGNYYIKTGRENMDLETIHQFLSNESYWSPGISKKNVQMALANSFCIGVFAGAEQVAFMRLITDYTSFGYLADVFVIETHRKKGLSKLMLNYLMNLEWVKNLRRMMLATKDAHKLYTQYQFGPADHHLVMEKVQPKLLQEVH</sequence>
<dbReference type="PROSITE" id="PS51186">
    <property type="entry name" value="GNAT"/>
    <property type="match status" value="2"/>
</dbReference>
<organism evidence="2 3">
    <name type="scientific">Rapidithrix thailandica</name>
    <dbReference type="NCBI Taxonomy" id="413964"/>
    <lineage>
        <taxon>Bacteria</taxon>
        <taxon>Pseudomonadati</taxon>
        <taxon>Bacteroidota</taxon>
        <taxon>Cytophagia</taxon>
        <taxon>Cytophagales</taxon>
        <taxon>Flammeovirgaceae</taxon>
        <taxon>Rapidithrix</taxon>
    </lineage>
</organism>
<evidence type="ECO:0000313" key="2">
    <source>
        <dbReference type="EMBL" id="MEN7547618.1"/>
    </source>
</evidence>
<dbReference type="SUPFAM" id="SSF55729">
    <property type="entry name" value="Acyl-CoA N-acyltransferases (Nat)"/>
    <property type="match status" value="2"/>
</dbReference>
<name>A0AAW9S5C0_9BACT</name>
<dbReference type="PANTHER" id="PTHR43233:SF1">
    <property type="entry name" value="FAMILY N-ACETYLTRANSFERASE, PUTATIVE (AFU_ORTHOLOGUE AFUA_6G03350)-RELATED"/>
    <property type="match status" value="1"/>
</dbReference>